<evidence type="ECO:0000256" key="2">
    <source>
        <dbReference type="ARBA" id="ARBA00022581"/>
    </source>
</evidence>
<evidence type="ECO:0000313" key="4">
    <source>
        <dbReference type="Proteomes" id="UP001500604"/>
    </source>
</evidence>
<organism evidence="3 4">
    <name type="scientific">Kistimonas scapharcae</name>
    <dbReference type="NCBI Taxonomy" id="1036133"/>
    <lineage>
        <taxon>Bacteria</taxon>
        <taxon>Pseudomonadati</taxon>
        <taxon>Pseudomonadota</taxon>
        <taxon>Gammaproteobacteria</taxon>
        <taxon>Oceanospirillales</taxon>
        <taxon>Endozoicomonadaceae</taxon>
        <taxon>Kistimonas</taxon>
    </lineage>
</organism>
<sequence length="200" mass="19745">MANIIRIKRSQVTGAPTALEEGELAYSEASGQLFIGASGDTVIVIGGFADHDKLASIETGANNYTLPAATTTTLGGIKAGSGLLVDVDGVLTLDGASGITESQVDSKIADAINALVSGAPAALDTLNELAVALQGNDSEIASLVTSVSGKLAKSANLSDLADAAVARTNLGLDDMAQQNAGAVAITGGTINGVTLDGGSF</sequence>
<evidence type="ECO:0000256" key="1">
    <source>
        <dbReference type="ARBA" id="ARBA00004328"/>
    </source>
</evidence>
<dbReference type="Pfam" id="PF11133">
    <property type="entry name" value="Phage_head_fibr"/>
    <property type="match status" value="1"/>
</dbReference>
<keyword evidence="4" id="KW-1185">Reference proteome</keyword>
<evidence type="ECO:0000313" key="3">
    <source>
        <dbReference type="EMBL" id="GAA4648709.1"/>
    </source>
</evidence>
<reference evidence="4" key="1">
    <citation type="journal article" date="2019" name="Int. J. Syst. Evol. Microbiol.">
        <title>The Global Catalogue of Microorganisms (GCM) 10K type strain sequencing project: providing services to taxonomists for standard genome sequencing and annotation.</title>
        <authorList>
            <consortium name="The Broad Institute Genomics Platform"/>
            <consortium name="The Broad Institute Genome Sequencing Center for Infectious Disease"/>
            <person name="Wu L."/>
            <person name="Ma J."/>
        </authorList>
    </citation>
    <scope>NUCLEOTIDE SEQUENCE [LARGE SCALE GENOMIC DNA]</scope>
    <source>
        <strain evidence="4">JCM 17805</strain>
    </source>
</reference>
<dbReference type="InterPro" id="IPR022741">
    <property type="entry name" value="Phage_B103_Gp8"/>
</dbReference>
<protein>
    <submittedName>
        <fullName evidence="3">Uncharacterized protein</fullName>
    </submittedName>
</protein>
<dbReference type="Proteomes" id="UP001500604">
    <property type="component" value="Unassembled WGS sequence"/>
</dbReference>
<comment type="caution">
    <text evidence="3">The sequence shown here is derived from an EMBL/GenBank/DDBJ whole genome shotgun (WGS) entry which is preliminary data.</text>
</comment>
<name>A0ABP8UZD4_9GAMM</name>
<gene>
    <name evidence="3" type="ORF">GCM10023116_09800</name>
</gene>
<accession>A0ABP8UZD4</accession>
<comment type="subcellular location">
    <subcellularLocation>
        <location evidence="1">Virion</location>
    </subcellularLocation>
</comment>
<dbReference type="RefSeq" id="WP_345194406.1">
    <property type="nucleotide sequence ID" value="NZ_BAABFL010000092.1"/>
</dbReference>
<proteinExistence type="predicted"/>
<keyword evidence="2" id="KW-0945">Host-virus interaction</keyword>
<dbReference type="EMBL" id="BAABFL010000092">
    <property type="protein sequence ID" value="GAA4648709.1"/>
    <property type="molecule type" value="Genomic_DNA"/>
</dbReference>